<name>A0ABQ4DSI9_9CELL</name>
<evidence type="ECO:0000313" key="2">
    <source>
        <dbReference type="Proteomes" id="UP000614741"/>
    </source>
</evidence>
<reference evidence="1 2" key="1">
    <citation type="submission" date="2021-01" db="EMBL/GenBank/DDBJ databases">
        <title>Whole genome shotgun sequence of Cellulomonas phragmiteti NBRC 110785.</title>
        <authorList>
            <person name="Komaki H."/>
            <person name="Tamura T."/>
        </authorList>
    </citation>
    <scope>NUCLEOTIDE SEQUENCE [LARGE SCALE GENOMIC DNA]</scope>
    <source>
        <strain evidence="1 2">NBRC 110785</strain>
    </source>
</reference>
<sequence length="351" mass="38457">MGATSFRYGYRVYTLATGRGNSWRKPESMEDLGDPYVERVYRLLKSAVGRVLKHKPDLMAADGSTQIPESDAGEPVFVLDGVVRTGRRIRVEVIAGTIGDHDELVGDDVETIGDRAAGRRYRIDLHFPATGESGLVVAETCKRYTPIDLFLRWAAWLDLVDVIAEREEIAAALERGEITQTDADVKAAGLVWRKFRVSQVSDAAYLRKLISEAKKVTVDLVQAGSVTKRGRFRSVEKKLSILDIGEGMHEKLADEILSWLEGTNQGAVGRVMAALSLNASKLGEDGLAFNNTSVQLQASQTVSVTPSTVRDLFTYPLSTQSRPDEARWEDITSTRAAELAALEGVDVDVTG</sequence>
<accession>A0ABQ4DSI9</accession>
<comment type="caution">
    <text evidence="1">The sequence shown here is derived from an EMBL/GenBank/DDBJ whole genome shotgun (WGS) entry which is preliminary data.</text>
</comment>
<dbReference type="EMBL" id="BONP01000049">
    <property type="protein sequence ID" value="GIG41931.1"/>
    <property type="molecule type" value="Genomic_DNA"/>
</dbReference>
<dbReference type="Proteomes" id="UP000614741">
    <property type="component" value="Unassembled WGS sequence"/>
</dbReference>
<keyword evidence="2" id="KW-1185">Reference proteome</keyword>
<gene>
    <name evidence="1" type="ORF">Cph01nite_36930</name>
</gene>
<proteinExistence type="predicted"/>
<organism evidence="1 2">
    <name type="scientific">Cellulomonas phragmiteti</name>
    <dbReference type="NCBI Taxonomy" id="478780"/>
    <lineage>
        <taxon>Bacteria</taxon>
        <taxon>Bacillati</taxon>
        <taxon>Actinomycetota</taxon>
        <taxon>Actinomycetes</taxon>
        <taxon>Micrococcales</taxon>
        <taxon>Cellulomonadaceae</taxon>
        <taxon>Cellulomonas</taxon>
    </lineage>
</organism>
<protein>
    <submittedName>
        <fullName evidence="1">Uncharacterized protein</fullName>
    </submittedName>
</protein>
<evidence type="ECO:0000313" key="1">
    <source>
        <dbReference type="EMBL" id="GIG41931.1"/>
    </source>
</evidence>